<keyword evidence="2" id="KW-1185">Reference proteome</keyword>
<dbReference type="EMBL" id="RJVU01036174">
    <property type="protein sequence ID" value="ROL47050.1"/>
    <property type="molecule type" value="Genomic_DNA"/>
</dbReference>
<evidence type="ECO:0000313" key="2">
    <source>
        <dbReference type="Proteomes" id="UP000281406"/>
    </source>
</evidence>
<name>A0A3N0YMB0_ANAGA</name>
<reference evidence="1 2" key="1">
    <citation type="submission" date="2018-10" db="EMBL/GenBank/DDBJ databases">
        <title>Genome assembly for a Yunnan-Guizhou Plateau 3E fish, Anabarilius grahami (Regan), and its evolutionary and genetic applications.</title>
        <authorList>
            <person name="Jiang W."/>
        </authorList>
    </citation>
    <scope>NUCLEOTIDE SEQUENCE [LARGE SCALE GENOMIC DNA]</scope>
    <source>
        <strain evidence="1">AG-KIZ</strain>
        <tissue evidence="1">Muscle</tissue>
    </source>
</reference>
<organism evidence="1 2">
    <name type="scientific">Anabarilius grahami</name>
    <name type="common">Kanglang fish</name>
    <name type="synonym">Barilius grahami</name>
    <dbReference type="NCBI Taxonomy" id="495550"/>
    <lineage>
        <taxon>Eukaryota</taxon>
        <taxon>Metazoa</taxon>
        <taxon>Chordata</taxon>
        <taxon>Craniata</taxon>
        <taxon>Vertebrata</taxon>
        <taxon>Euteleostomi</taxon>
        <taxon>Actinopterygii</taxon>
        <taxon>Neopterygii</taxon>
        <taxon>Teleostei</taxon>
        <taxon>Ostariophysi</taxon>
        <taxon>Cypriniformes</taxon>
        <taxon>Xenocyprididae</taxon>
        <taxon>Xenocypridinae</taxon>
        <taxon>Xenocypridinae incertae sedis</taxon>
        <taxon>Anabarilius</taxon>
    </lineage>
</organism>
<dbReference type="Proteomes" id="UP000281406">
    <property type="component" value="Unassembled WGS sequence"/>
</dbReference>
<sequence length="112" mass="12732">MRNSYRYVRRHSPSARMNLMLAVCHRTGVDTVLQNHRFYVLKCRAHTYPEIQSNQAQEESVNILSVVMKQVFRGASQSAPELVNQYITCMNSGTAGLNPHAQSHLPLWSSSK</sequence>
<proteinExistence type="predicted"/>
<evidence type="ECO:0000313" key="1">
    <source>
        <dbReference type="EMBL" id="ROL47050.1"/>
    </source>
</evidence>
<accession>A0A3N0YMB0</accession>
<comment type="caution">
    <text evidence="1">The sequence shown here is derived from an EMBL/GenBank/DDBJ whole genome shotgun (WGS) entry which is preliminary data.</text>
</comment>
<gene>
    <name evidence="1" type="ORF">DPX16_20702</name>
</gene>
<protein>
    <submittedName>
        <fullName evidence="1">Uncharacterized protein</fullName>
    </submittedName>
</protein>
<dbReference type="AlphaFoldDB" id="A0A3N0YMB0"/>